<keyword evidence="1" id="KW-0472">Membrane</keyword>
<dbReference type="Pfam" id="PF01823">
    <property type="entry name" value="MACPF"/>
    <property type="match status" value="1"/>
</dbReference>
<evidence type="ECO:0000313" key="3">
    <source>
        <dbReference type="EMBL" id="MBD1365376.1"/>
    </source>
</evidence>
<keyword evidence="1" id="KW-1133">Transmembrane helix</keyword>
<gene>
    <name evidence="3" type="ORF">IDJ77_16300</name>
</gene>
<proteinExistence type="predicted"/>
<dbReference type="EMBL" id="JACWMY010000008">
    <property type="protein sequence ID" value="MBD1365376.1"/>
    <property type="molecule type" value="Genomic_DNA"/>
</dbReference>
<name>A0ABR7WSZ2_9SPHI</name>
<feature type="domain" description="MACPF" evidence="2">
    <location>
        <begin position="178"/>
        <end position="337"/>
    </location>
</feature>
<protein>
    <recommendedName>
        <fullName evidence="2">MACPF domain-containing protein</fullName>
    </recommendedName>
</protein>
<reference evidence="3 4" key="1">
    <citation type="submission" date="2020-09" db="EMBL/GenBank/DDBJ databases">
        <title>Novel species of Mucilaginibacter isolated from a glacier on the Tibetan Plateau.</title>
        <authorList>
            <person name="Liu Q."/>
            <person name="Xin Y.-H."/>
        </authorList>
    </citation>
    <scope>NUCLEOTIDE SEQUENCE [LARGE SCALE GENOMIC DNA]</scope>
    <source>
        <strain evidence="3 4">ZT4R22</strain>
    </source>
</reference>
<comment type="caution">
    <text evidence="3">The sequence shown here is derived from an EMBL/GenBank/DDBJ whole genome shotgun (WGS) entry which is preliminary data.</text>
</comment>
<organism evidence="3 4">
    <name type="scientific">Mucilaginibacter pankratovii</name>
    <dbReference type="NCBI Taxonomy" id="2772110"/>
    <lineage>
        <taxon>Bacteria</taxon>
        <taxon>Pseudomonadati</taxon>
        <taxon>Bacteroidota</taxon>
        <taxon>Sphingobacteriia</taxon>
        <taxon>Sphingobacteriales</taxon>
        <taxon>Sphingobacteriaceae</taxon>
        <taxon>Mucilaginibacter</taxon>
    </lineage>
</organism>
<dbReference type="Proteomes" id="UP000606600">
    <property type="component" value="Unassembled WGS sequence"/>
</dbReference>
<evidence type="ECO:0000259" key="2">
    <source>
        <dbReference type="Pfam" id="PF01823"/>
    </source>
</evidence>
<evidence type="ECO:0000313" key="4">
    <source>
        <dbReference type="Proteomes" id="UP000606600"/>
    </source>
</evidence>
<dbReference type="InterPro" id="IPR020864">
    <property type="entry name" value="MACPF"/>
</dbReference>
<accession>A0ABR7WSZ2</accession>
<sequence>MKNSIPSISLKGVYAIFLQLFLLILLPAGFTGCKKVIENPNTPGNTPSTNTGSTVTVPNLYMLGKGYDITGYYADKASVRAAVIDNNRFYKDYINRVIDEAMLEQGNTMIAGENISSYTRNISGKLKVSGSLGLFKSSVSYFDSVSFRSDFVYAGYNFYIKRKHLKYNATAELLKKYINSEFKEDLATLTPAQIVKAYGTSVIVDVLLGARFEALYRARTTSSDRKTAASAGLSFAVEKLFDFKASGSYNSTAYQYNQEQQLAYKAIGGDPSVSLTGTINLGPTLPPQISTESWQRSVSTTNIEMIDWGTDESLINLADLVDDRTKSDALRAYIAQYLADRQVKMVDGPTQIYQYQDFSTSAIAYSSQNEPSIYGRFTLQGPAFRAYAKQVDGTEPVYGWYNPSRGDFTYSRATSVAGATNFGVCFYAYPNSSVPGTIPVYEYSYNAKIHKQWYYSHLYSTSNQKPQGNDWAYTGVIPFYTFSL</sequence>
<keyword evidence="4" id="KW-1185">Reference proteome</keyword>
<feature type="transmembrane region" description="Helical" evidence="1">
    <location>
        <begin position="12"/>
        <end position="30"/>
    </location>
</feature>
<keyword evidence="1" id="KW-0812">Transmembrane</keyword>
<dbReference type="PROSITE" id="PS51257">
    <property type="entry name" value="PROKAR_LIPOPROTEIN"/>
    <property type="match status" value="1"/>
</dbReference>
<dbReference type="RefSeq" id="WP_191190036.1">
    <property type="nucleotide sequence ID" value="NZ_JACWMY010000008.1"/>
</dbReference>
<evidence type="ECO:0000256" key="1">
    <source>
        <dbReference type="SAM" id="Phobius"/>
    </source>
</evidence>